<evidence type="ECO:0000313" key="10">
    <source>
        <dbReference type="Proteomes" id="UP000250222"/>
    </source>
</evidence>
<dbReference type="AlphaFoldDB" id="A0A2Y9BXE4"/>
<evidence type="ECO:0000256" key="3">
    <source>
        <dbReference type="ARBA" id="ARBA00022475"/>
    </source>
</evidence>
<evidence type="ECO:0000256" key="4">
    <source>
        <dbReference type="ARBA" id="ARBA00022692"/>
    </source>
</evidence>
<reference evidence="9 10" key="1">
    <citation type="submission" date="2016-10" db="EMBL/GenBank/DDBJ databases">
        <authorList>
            <person name="Cai Z."/>
        </authorList>
    </citation>
    <scope>NUCLEOTIDE SEQUENCE [LARGE SCALE GENOMIC DNA]</scope>
    <source>
        <strain evidence="9 10">CGMCC 1.10826</strain>
    </source>
</reference>
<feature type="transmembrane region" description="Helical" evidence="7">
    <location>
        <begin position="73"/>
        <end position="97"/>
    </location>
</feature>
<proteinExistence type="inferred from homology"/>
<keyword evidence="3" id="KW-1003">Cell membrane</keyword>
<accession>A0A2Y9BXE4</accession>
<dbReference type="Proteomes" id="UP000250222">
    <property type="component" value="Unassembled WGS sequence"/>
</dbReference>
<evidence type="ECO:0000256" key="1">
    <source>
        <dbReference type="ARBA" id="ARBA00004651"/>
    </source>
</evidence>
<evidence type="ECO:0000256" key="6">
    <source>
        <dbReference type="ARBA" id="ARBA00023136"/>
    </source>
</evidence>
<dbReference type="GO" id="GO:0005886">
    <property type="term" value="C:plasma membrane"/>
    <property type="evidence" value="ECO:0007669"/>
    <property type="project" value="UniProtKB-SubCell"/>
</dbReference>
<comment type="similarity">
    <text evidence="2">Belongs to the DedA family.</text>
</comment>
<protein>
    <submittedName>
        <fullName evidence="9">Membrane protein DedA, SNARE-associated domain</fullName>
    </submittedName>
</protein>
<keyword evidence="6 7" id="KW-0472">Membrane</keyword>
<dbReference type="PANTHER" id="PTHR42709:SF6">
    <property type="entry name" value="UNDECAPRENYL PHOSPHATE TRANSPORTER A"/>
    <property type="match status" value="1"/>
</dbReference>
<dbReference type="InterPro" id="IPR032816">
    <property type="entry name" value="VTT_dom"/>
</dbReference>
<keyword evidence="10" id="KW-1185">Reference proteome</keyword>
<gene>
    <name evidence="9" type="ORF">SAMN05216184_104258</name>
</gene>
<dbReference type="EMBL" id="UETB01000004">
    <property type="protein sequence ID" value="SSA40702.1"/>
    <property type="molecule type" value="Genomic_DNA"/>
</dbReference>
<feature type="transmembrane region" description="Helical" evidence="7">
    <location>
        <begin position="192"/>
        <end position="210"/>
    </location>
</feature>
<evidence type="ECO:0000313" key="9">
    <source>
        <dbReference type="EMBL" id="SSA40702.1"/>
    </source>
</evidence>
<evidence type="ECO:0000256" key="2">
    <source>
        <dbReference type="ARBA" id="ARBA00010792"/>
    </source>
</evidence>
<evidence type="ECO:0000256" key="7">
    <source>
        <dbReference type="SAM" id="Phobius"/>
    </source>
</evidence>
<feature type="domain" description="VTT" evidence="8">
    <location>
        <begin position="50"/>
        <end position="177"/>
    </location>
</feature>
<feature type="transmembrane region" description="Helical" evidence="7">
    <location>
        <begin position="156"/>
        <end position="180"/>
    </location>
</feature>
<dbReference type="InterPro" id="IPR051311">
    <property type="entry name" value="DedA_domain"/>
</dbReference>
<name>A0A2Y9BXE4_9MICO</name>
<sequence>MPLVAPGASSVPDDGGLFAGVTEFAVDLMETLGGPGAAIAIALENLFPPIPSEVILPLAGFTSSQGDLSLVGVILWTILGSVVGALALYGLGAALGVRRLKAVAERLPLVDAGDIDDTERWFHRHGTKAVFFGRMLPVFRSLISIPAGIERMPLPVFIGLTTAGSAIWNTVLVGAGYLLGEQWHVVERYTGILQWVVVAGVVGAVGWFVWSRTGSRGRARQRRREERAAD</sequence>
<evidence type="ECO:0000259" key="8">
    <source>
        <dbReference type="Pfam" id="PF09335"/>
    </source>
</evidence>
<keyword evidence="4 7" id="KW-0812">Transmembrane</keyword>
<dbReference type="Pfam" id="PF09335">
    <property type="entry name" value="VTT_dom"/>
    <property type="match status" value="1"/>
</dbReference>
<comment type="subcellular location">
    <subcellularLocation>
        <location evidence="1">Cell membrane</location>
        <topology evidence="1">Multi-pass membrane protein</topology>
    </subcellularLocation>
</comment>
<dbReference type="PANTHER" id="PTHR42709">
    <property type="entry name" value="ALKALINE PHOSPHATASE LIKE PROTEIN"/>
    <property type="match status" value="1"/>
</dbReference>
<keyword evidence="5 7" id="KW-1133">Transmembrane helix</keyword>
<organism evidence="9 10">
    <name type="scientific">Georgenia satyanarayanai</name>
    <dbReference type="NCBI Taxonomy" id="860221"/>
    <lineage>
        <taxon>Bacteria</taxon>
        <taxon>Bacillati</taxon>
        <taxon>Actinomycetota</taxon>
        <taxon>Actinomycetes</taxon>
        <taxon>Micrococcales</taxon>
        <taxon>Bogoriellaceae</taxon>
        <taxon>Georgenia</taxon>
    </lineage>
</organism>
<evidence type="ECO:0000256" key="5">
    <source>
        <dbReference type="ARBA" id="ARBA00022989"/>
    </source>
</evidence>